<accession>A0ABS3G6E8</accession>
<organism evidence="2 3">
    <name type="scientific">Flagellimonas aurea</name>
    <dbReference type="NCBI Taxonomy" id="2915619"/>
    <lineage>
        <taxon>Bacteria</taxon>
        <taxon>Pseudomonadati</taxon>
        <taxon>Bacteroidota</taxon>
        <taxon>Flavobacteriia</taxon>
        <taxon>Flavobacteriales</taxon>
        <taxon>Flavobacteriaceae</taxon>
        <taxon>Flagellimonas</taxon>
    </lineage>
</organism>
<evidence type="ECO:0000313" key="3">
    <source>
        <dbReference type="Proteomes" id="UP000664044"/>
    </source>
</evidence>
<gene>
    <name evidence="2" type="ORF">J0656_13315</name>
</gene>
<comment type="caution">
    <text evidence="2">The sequence shown here is derived from an EMBL/GenBank/DDBJ whole genome shotgun (WGS) entry which is preliminary data.</text>
</comment>
<protein>
    <submittedName>
        <fullName evidence="2">SET domain-containing protein</fullName>
    </submittedName>
</protein>
<dbReference type="PROSITE" id="PS50280">
    <property type="entry name" value="SET"/>
    <property type="match status" value="1"/>
</dbReference>
<dbReference type="EMBL" id="JAFLNL010000007">
    <property type="protein sequence ID" value="MBO0354997.1"/>
    <property type="molecule type" value="Genomic_DNA"/>
</dbReference>
<dbReference type="Pfam" id="PF00856">
    <property type="entry name" value="SET"/>
    <property type="match status" value="1"/>
</dbReference>
<dbReference type="Gene3D" id="2.170.270.10">
    <property type="entry name" value="SET domain"/>
    <property type="match status" value="1"/>
</dbReference>
<dbReference type="RefSeq" id="WP_207034717.1">
    <property type="nucleotide sequence ID" value="NZ_JAFLNL010000007.1"/>
</dbReference>
<name>A0ABS3G6E8_9FLAO</name>
<keyword evidence="3" id="KW-1185">Reference proteome</keyword>
<evidence type="ECO:0000259" key="1">
    <source>
        <dbReference type="PROSITE" id="PS50280"/>
    </source>
</evidence>
<evidence type="ECO:0000313" key="2">
    <source>
        <dbReference type="EMBL" id="MBO0354997.1"/>
    </source>
</evidence>
<reference evidence="2 3" key="1">
    <citation type="submission" date="2021-03" db="EMBL/GenBank/DDBJ databases">
        <title>Muricauda lutimaris sp. nov. and Muricauda ruestringensis sp. nov, two marine members of the Flavobacteriaceae isolated from deep sea sediments of Western Pacific.</title>
        <authorList>
            <person name="Zhao S."/>
            <person name="Liu R."/>
        </authorList>
    </citation>
    <scope>NUCLEOTIDE SEQUENCE [LARGE SCALE GENOMIC DNA]</scope>
    <source>
        <strain evidence="2 3">BC31-1-A7</strain>
    </source>
</reference>
<sequence length="204" mass="23839">MIHPDTELRFISNEIGYGVVATKFIPAGTVTWVLDQLDREFTPLELQQMAPIYQNILDTYTFRNNKGNYILCWDNGRYVNHSFNSNCLTTAYDFEIAIRDIHPGEQLTDDYGYLNIPLPFRAADEGTRRKIVYPDDLLKYYKVWDNKIKKVFGNITKQQQPLRGLLPEELWDKIENIVAGREEMDSILNNFYYGVPIEISERTV</sequence>
<feature type="domain" description="SET" evidence="1">
    <location>
        <begin position="4"/>
        <end position="112"/>
    </location>
</feature>
<dbReference type="Proteomes" id="UP000664044">
    <property type="component" value="Unassembled WGS sequence"/>
</dbReference>
<dbReference type="InterPro" id="IPR001214">
    <property type="entry name" value="SET_dom"/>
</dbReference>
<dbReference type="SUPFAM" id="SSF82199">
    <property type="entry name" value="SET domain"/>
    <property type="match status" value="1"/>
</dbReference>
<proteinExistence type="predicted"/>
<dbReference type="InterPro" id="IPR046341">
    <property type="entry name" value="SET_dom_sf"/>
</dbReference>